<dbReference type="GO" id="GO:0016757">
    <property type="term" value="F:glycosyltransferase activity"/>
    <property type="evidence" value="ECO:0007669"/>
    <property type="project" value="UniProtKB-KW"/>
</dbReference>
<dbReference type="RefSeq" id="WP_097903807.1">
    <property type="nucleotide sequence ID" value="NZ_NVLK01000021.1"/>
</dbReference>
<dbReference type="Gene3D" id="3.90.550.10">
    <property type="entry name" value="Spore Coat Polysaccharide Biosynthesis Protein SpsA, Chain A"/>
    <property type="match status" value="1"/>
</dbReference>
<reference evidence="6 7" key="1">
    <citation type="submission" date="2017-09" db="EMBL/GenBank/DDBJ databases">
        <title>Large-scale bioinformatics analysis of Bacillus genomes uncovers conserved roles of natural products in bacterial physiology.</title>
        <authorList>
            <consortium name="Agbiome Team Llc"/>
            <person name="Bleich R.M."/>
            <person name="Grubbs K.J."/>
            <person name="Santa Maria K.C."/>
            <person name="Allen S.E."/>
            <person name="Farag S."/>
            <person name="Shank E.A."/>
            <person name="Bowers A."/>
        </authorList>
    </citation>
    <scope>NUCLEOTIDE SEQUENCE [LARGE SCALE GENOMIC DNA]</scope>
    <source>
        <strain evidence="6 7">AFS096845</strain>
    </source>
</reference>
<accession>A0A2A7HZC3</accession>
<dbReference type="InterPro" id="IPR001173">
    <property type="entry name" value="Glyco_trans_2-like"/>
</dbReference>
<protein>
    <submittedName>
        <fullName evidence="6">Glycosyl transferase family 2</fullName>
    </submittedName>
</protein>
<feature type="domain" description="Glycosyltransferase 2-like" evidence="5">
    <location>
        <begin position="19"/>
        <end position="116"/>
    </location>
</feature>
<comment type="similarity">
    <text evidence="1">Belongs to the glycosyltransferase 2 family.</text>
</comment>
<keyword evidence="3 6" id="KW-0808">Transferase</keyword>
<name>A0A2A7HZC3_BACCE</name>
<evidence type="ECO:0000256" key="2">
    <source>
        <dbReference type="ARBA" id="ARBA00022676"/>
    </source>
</evidence>
<dbReference type="Proteomes" id="UP000220006">
    <property type="component" value="Unassembled WGS sequence"/>
</dbReference>
<dbReference type="PANTHER" id="PTHR43630:SF1">
    <property type="entry name" value="POLY-BETA-1,6-N-ACETYL-D-GLUCOSAMINE SYNTHASE"/>
    <property type="match status" value="1"/>
</dbReference>
<organism evidence="6 7">
    <name type="scientific">Bacillus cereus</name>
    <dbReference type="NCBI Taxonomy" id="1396"/>
    <lineage>
        <taxon>Bacteria</taxon>
        <taxon>Bacillati</taxon>
        <taxon>Bacillota</taxon>
        <taxon>Bacilli</taxon>
        <taxon>Bacillales</taxon>
        <taxon>Bacillaceae</taxon>
        <taxon>Bacillus</taxon>
        <taxon>Bacillus cereus group</taxon>
    </lineage>
</organism>
<evidence type="ECO:0000259" key="5">
    <source>
        <dbReference type="Pfam" id="PF00535"/>
    </source>
</evidence>
<evidence type="ECO:0000313" key="7">
    <source>
        <dbReference type="Proteomes" id="UP000220006"/>
    </source>
</evidence>
<evidence type="ECO:0000313" key="6">
    <source>
        <dbReference type="EMBL" id="PEC22270.1"/>
    </source>
</evidence>
<keyword evidence="2" id="KW-0328">Glycosyltransferase</keyword>
<feature type="transmembrane region" description="Helical" evidence="4">
    <location>
        <begin position="132"/>
        <end position="156"/>
    </location>
</feature>
<gene>
    <name evidence="6" type="ORF">COM96_10850</name>
</gene>
<dbReference type="Pfam" id="PF00535">
    <property type="entry name" value="Glycos_transf_2"/>
    <property type="match status" value="1"/>
</dbReference>
<dbReference type="SUPFAM" id="SSF53448">
    <property type="entry name" value="Nucleotide-diphospho-sugar transferases"/>
    <property type="match status" value="1"/>
</dbReference>
<evidence type="ECO:0000256" key="3">
    <source>
        <dbReference type="ARBA" id="ARBA00022679"/>
    </source>
</evidence>
<evidence type="ECO:0000256" key="1">
    <source>
        <dbReference type="ARBA" id="ARBA00006739"/>
    </source>
</evidence>
<dbReference type="InterPro" id="IPR029044">
    <property type="entry name" value="Nucleotide-diphossugar_trans"/>
</dbReference>
<dbReference type="AlphaFoldDB" id="A0A2A7HZC3"/>
<keyword evidence="4" id="KW-0472">Membrane</keyword>
<sequence length="246" mass="28203">MTEINESSRVDLKKDIKFSIIIPAHNEEKYIRKCLDSISKAAEAYKDQTEVIVVLNRCTDKTEEIAKLYNCITLKNNDKNLSKIARGEIIITIDADTQMTESMLTNVDKYLVSGKYIGGGVTGKFERISLGIFLSAMLIIIPLLFKYGAISVGIFWCYRKDFMAINGFNENMLMAEDADFAKRLKKWGKQKNKKFGTIKNGMVTSCRRFDTYGDWALVKNPKIILAYLRGNDKKYADKTYYDNQER</sequence>
<keyword evidence="4" id="KW-1133">Transmembrane helix</keyword>
<dbReference type="EMBL" id="NVLK01000021">
    <property type="protein sequence ID" value="PEC22270.1"/>
    <property type="molecule type" value="Genomic_DNA"/>
</dbReference>
<proteinExistence type="inferred from homology"/>
<comment type="caution">
    <text evidence="6">The sequence shown here is derived from an EMBL/GenBank/DDBJ whole genome shotgun (WGS) entry which is preliminary data.</text>
</comment>
<dbReference type="PANTHER" id="PTHR43630">
    <property type="entry name" value="POLY-BETA-1,6-N-ACETYL-D-GLUCOSAMINE SYNTHASE"/>
    <property type="match status" value="1"/>
</dbReference>
<keyword evidence="4" id="KW-0812">Transmembrane</keyword>
<evidence type="ECO:0000256" key="4">
    <source>
        <dbReference type="SAM" id="Phobius"/>
    </source>
</evidence>